<comment type="subcellular location">
    <subcellularLocation>
        <location evidence="1">Cytoplasm</location>
        <location evidence="1">Cytoskeleton</location>
    </subcellularLocation>
</comment>
<reference evidence="11" key="1">
    <citation type="journal article" date="2020" name="Front. Microbiol.">
        <title>Gene regulatory networks of Penicillium echinulatum 2HH and Penicillium oxalicum 114-2 inferred by a computational biology approach.</title>
        <authorList>
            <person name="Lenz A.R."/>
            <person name="Galan-Vasquez E."/>
            <person name="Balbinot E."/>
            <person name="De Abreu F.P."/>
            <person name="De Oliveira N.S."/>
            <person name="Da Rosa L.O."/>
            <person name="De Avila E Silva S."/>
            <person name="Camassola M."/>
            <person name="Dillon A.J.P."/>
            <person name="Perez-Rueda E."/>
        </authorList>
    </citation>
    <scope>NUCLEOTIDE SEQUENCE</scope>
    <source>
        <strain evidence="11">S1M29</strain>
    </source>
</reference>
<dbReference type="InterPro" id="IPR035979">
    <property type="entry name" value="RBD_domain_sf"/>
</dbReference>
<evidence type="ECO:0000256" key="6">
    <source>
        <dbReference type="ARBA" id="ARBA00054835"/>
    </source>
</evidence>
<dbReference type="SUPFAM" id="SSF69645">
    <property type="entry name" value="Arp2/3 complex subunits"/>
    <property type="match status" value="1"/>
</dbReference>
<name>A0A8J8WLL3_9EURO</name>
<dbReference type="GO" id="GO:0030041">
    <property type="term" value="P:actin filament polymerization"/>
    <property type="evidence" value="ECO:0007669"/>
    <property type="project" value="InterPro"/>
</dbReference>
<feature type="region of interest" description="Disordered" evidence="9">
    <location>
        <begin position="583"/>
        <end position="608"/>
    </location>
</feature>
<dbReference type="SMART" id="SM00360">
    <property type="entry name" value="RRM"/>
    <property type="match status" value="1"/>
</dbReference>
<comment type="caution">
    <text evidence="11">The sequence shown here is derived from an EMBL/GenBank/DDBJ whole genome shotgun (WGS) entry which is preliminary data.</text>
</comment>
<evidence type="ECO:0000313" key="11">
    <source>
        <dbReference type="EMBL" id="KAF7717911.1"/>
    </source>
</evidence>
<dbReference type="InterPro" id="IPR000504">
    <property type="entry name" value="RRM_dom"/>
</dbReference>
<comment type="function">
    <text evidence="6">Functions as actin-binding component of the Arp2/3 complex which is involved in regulation of actin polymerization and together with an activating nucleation-promoting factor (NPF) mediates the formation of branched actin networks. Seems to contact the mother actin filament.</text>
</comment>
<keyword evidence="3" id="KW-0963">Cytoplasm</keyword>
<dbReference type="FunFam" id="3.30.1460.20:FF:000001">
    <property type="entry name" value="Actin-related protein 2/3 complex subunit 4"/>
    <property type="match status" value="1"/>
</dbReference>
<evidence type="ECO:0000256" key="7">
    <source>
        <dbReference type="ARBA" id="ARBA00082270"/>
    </source>
</evidence>
<evidence type="ECO:0000256" key="5">
    <source>
        <dbReference type="ARBA" id="ARBA00023212"/>
    </source>
</evidence>
<dbReference type="OrthoDB" id="336240at2759"/>
<evidence type="ECO:0000259" key="10">
    <source>
        <dbReference type="PROSITE" id="PS50102"/>
    </source>
</evidence>
<dbReference type="AlphaFoldDB" id="A0A8J8WLL3"/>
<gene>
    <name evidence="11" type="ORF">PECM_003597</name>
</gene>
<evidence type="ECO:0000256" key="3">
    <source>
        <dbReference type="ARBA" id="ARBA00022490"/>
    </source>
</evidence>
<keyword evidence="5" id="KW-0206">Cytoskeleton</keyword>
<accession>A0A8J8WLL3</accession>
<dbReference type="Gene3D" id="3.30.1460.20">
    <property type="match status" value="1"/>
</dbReference>
<dbReference type="SUPFAM" id="SSF54928">
    <property type="entry name" value="RNA-binding domain, RBD"/>
    <property type="match status" value="1"/>
</dbReference>
<evidence type="ECO:0000256" key="1">
    <source>
        <dbReference type="ARBA" id="ARBA00004245"/>
    </source>
</evidence>
<dbReference type="InterPro" id="IPR008384">
    <property type="entry name" value="ARPC4"/>
</dbReference>
<dbReference type="GO" id="GO:0003723">
    <property type="term" value="F:RNA binding"/>
    <property type="evidence" value="ECO:0007669"/>
    <property type="project" value="UniProtKB-UniRule"/>
</dbReference>
<comment type="similarity">
    <text evidence="2">Belongs to the ARPC4 family.</text>
</comment>
<dbReference type="Pfam" id="PF00076">
    <property type="entry name" value="RRM_1"/>
    <property type="match status" value="1"/>
</dbReference>
<keyword evidence="12" id="KW-1185">Reference proteome</keyword>
<dbReference type="PANTHER" id="PTHR22629">
    <property type="entry name" value="ARP2/3 COMPLEX 20 KD SUBUNIT"/>
    <property type="match status" value="1"/>
</dbReference>
<evidence type="ECO:0000256" key="8">
    <source>
        <dbReference type="PROSITE-ProRule" id="PRU00176"/>
    </source>
</evidence>
<dbReference type="GO" id="GO:0005885">
    <property type="term" value="C:Arp2/3 protein complex"/>
    <property type="evidence" value="ECO:0007669"/>
    <property type="project" value="InterPro"/>
</dbReference>
<dbReference type="PANTHER" id="PTHR22629:SF0">
    <property type="entry name" value="ACTIN-RELATED PROTEIN 2_3 COMPLEX SUBUNIT 4"/>
    <property type="match status" value="1"/>
</dbReference>
<evidence type="ECO:0000256" key="9">
    <source>
        <dbReference type="SAM" id="MobiDB-lite"/>
    </source>
</evidence>
<dbReference type="Pfam" id="PF05856">
    <property type="entry name" value="ARPC4"/>
    <property type="match status" value="1"/>
</dbReference>
<dbReference type="GO" id="GO:0034314">
    <property type="term" value="P:Arp2/3 complex-mediated actin nucleation"/>
    <property type="evidence" value="ECO:0007669"/>
    <property type="project" value="InterPro"/>
</dbReference>
<keyword evidence="8" id="KW-0694">RNA-binding</keyword>
<proteinExistence type="inferred from homology"/>
<keyword evidence="4" id="KW-0009">Actin-binding</keyword>
<evidence type="ECO:0000313" key="12">
    <source>
        <dbReference type="Proteomes" id="UP000631181"/>
    </source>
</evidence>
<dbReference type="Gene3D" id="3.30.70.330">
    <property type="match status" value="1"/>
</dbReference>
<evidence type="ECO:0000256" key="4">
    <source>
        <dbReference type="ARBA" id="ARBA00023203"/>
    </source>
</evidence>
<feature type="compositionally biased region" description="Low complexity" evidence="9">
    <location>
        <begin position="594"/>
        <end position="608"/>
    </location>
</feature>
<feature type="domain" description="RRM" evidence="10">
    <location>
        <begin position="200"/>
        <end position="288"/>
    </location>
</feature>
<protein>
    <recommendedName>
        <fullName evidence="7">Arp2/3 complex 20 kDa</fullName>
    </recommendedName>
</protein>
<evidence type="ECO:0000256" key="2">
    <source>
        <dbReference type="ARBA" id="ARBA00005919"/>
    </source>
</evidence>
<dbReference type="InterPro" id="IPR012677">
    <property type="entry name" value="Nucleotide-bd_a/b_plait_sf"/>
</dbReference>
<dbReference type="GO" id="GO:0051015">
    <property type="term" value="F:actin filament binding"/>
    <property type="evidence" value="ECO:0007669"/>
    <property type="project" value="TreeGrafter"/>
</dbReference>
<dbReference type="PROSITE" id="PS50102">
    <property type="entry name" value="RRM"/>
    <property type="match status" value="1"/>
</dbReference>
<dbReference type="EMBL" id="WIWV01000021">
    <property type="protein sequence ID" value="KAF7717911.1"/>
    <property type="molecule type" value="Genomic_DNA"/>
</dbReference>
<organism evidence="11 12">
    <name type="scientific">Penicillium ucsense</name>
    <dbReference type="NCBI Taxonomy" id="2839758"/>
    <lineage>
        <taxon>Eukaryota</taxon>
        <taxon>Fungi</taxon>
        <taxon>Dikarya</taxon>
        <taxon>Ascomycota</taxon>
        <taxon>Pezizomycotina</taxon>
        <taxon>Eurotiomycetes</taxon>
        <taxon>Eurotiomycetidae</taxon>
        <taxon>Eurotiales</taxon>
        <taxon>Aspergillaceae</taxon>
        <taxon>Penicillium</taxon>
    </lineage>
</organism>
<sequence>MSQSLRPYLQCVRVSLTAALAGKNDSRTSISDIKLIATVSNFASQTSERHNVPEVEAASSPELILNPVTISRNEHEKVLIEPSVNSVRFSIRIKQADEIEHILVHKFTRFLTQRAESFFILRRKPMPGYDISFLITNAHTEAMLKHKLVDFVIQFMEEVDKEISEMKLFLNARARFVAESFLTPCPIGDEVGSSLGPCPAVVKIENAPYTITRQEVKQLFGRFTGLADNWPIHILMERSTGKTMDFCYVEFKTQKSAEEAVQRILGMCEGNQSPRVGNRPVEVTMSSAGELMATIFPLAKSIKWESGRPVQVPKRQDEQWSTGFNGFLTDEELFCTGRHAREPNRSIFSSKVPQRTYESIISTIWKFPWYESGLYTVHVRNKLFVTLKGMIVSLNAQMQRKRVVGLDEVLRAELLRAGMQCPAFTPRMKYVLAEVSGNQEALRRMRTQAAAYFPFDTLGWLRDINFETLSWYISLFTSGRPLALPRGLQTYDVSRGKAESFGGWWFGWDDESAKQITWAAAVNAEMAVLRQIVLSGYQVQTGQLMAQSPITQAASPSVTVAGTSTSTSYALTAPRSLHTRFWSEPSAQRPQDWSSMSRWTSGSSPSGE</sequence>
<dbReference type="Proteomes" id="UP000631181">
    <property type="component" value="Unassembled WGS sequence"/>
</dbReference>
<dbReference type="InterPro" id="IPR034666">
    <property type="entry name" value="ARPC2/4"/>
</dbReference>